<sequence length="200" mass="22545">MAQKPRTRLSKEGRRSQLLDTAAAIIEDMGFAGFTMETLAKAAGVSNPLVYKYFDSRQEIFKELLLRELEDFRLKIRAKVASTQSFEELVRVFVEVNFEQSESGNVRDVLLSQADLREAVAKTIKRNHKEIGRTLIERVIEENRTMTLEQAEHLLYMGSAASIAAAEKVNRSGRSRQRLIDNTVSFILGGFAAPYVVTDS</sequence>
<feature type="domain" description="HTH tetR-type" evidence="5">
    <location>
        <begin position="12"/>
        <end position="72"/>
    </location>
</feature>
<evidence type="ECO:0000256" key="2">
    <source>
        <dbReference type="ARBA" id="ARBA00023125"/>
    </source>
</evidence>
<evidence type="ECO:0000256" key="1">
    <source>
        <dbReference type="ARBA" id="ARBA00023015"/>
    </source>
</evidence>
<protein>
    <submittedName>
        <fullName evidence="6">TetR/AcrR family transcriptional regulator</fullName>
    </submittedName>
</protein>
<dbReference type="Pfam" id="PF00440">
    <property type="entry name" value="TetR_N"/>
    <property type="match status" value="1"/>
</dbReference>
<evidence type="ECO:0000313" key="7">
    <source>
        <dbReference type="Proteomes" id="UP000315889"/>
    </source>
</evidence>
<keyword evidence="1" id="KW-0805">Transcription regulation</keyword>
<keyword evidence="3" id="KW-0804">Transcription</keyword>
<dbReference type="Proteomes" id="UP000315889">
    <property type="component" value="Unassembled WGS sequence"/>
</dbReference>
<dbReference type="PANTHER" id="PTHR30055">
    <property type="entry name" value="HTH-TYPE TRANSCRIPTIONAL REGULATOR RUTR"/>
    <property type="match status" value="1"/>
</dbReference>
<evidence type="ECO:0000259" key="5">
    <source>
        <dbReference type="PROSITE" id="PS50977"/>
    </source>
</evidence>
<dbReference type="PRINTS" id="PR00455">
    <property type="entry name" value="HTHTETR"/>
</dbReference>
<dbReference type="SUPFAM" id="SSF46689">
    <property type="entry name" value="Homeodomain-like"/>
    <property type="match status" value="1"/>
</dbReference>
<dbReference type="InterPro" id="IPR050109">
    <property type="entry name" value="HTH-type_TetR-like_transc_reg"/>
</dbReference>
<name>A0A520MPC1_9GAMM</name>
<accession>A0A520MPC1</accession>
<keyword evidence="2 4" id="KW-0238">DNA-binding</keyword>
<dbReference type="AlphaFoldDB" id="A0A520MPC1"/>
<evidence type="ECO:0000256" key="4">
    <source>
        <dbReference type="PROSITE-ProRule" id="PRU00335"/>
    </source>
</evidence>
<dbReference type="PANTHER" id="PTHR30055:SF234">
    <property type="entry name" value="HTH-TYPE TRANSCRIPTIONAL REGULATOR BETI"/>
    <property type="match status" value="1"/>
</dbReference>
<dbReference type="EMBL" id="SHBP01000001">
    <property type="protein sequence ID" value="RZO23073.1"/>
    <property type="molecule type" value="Genomic_DNA"/>
</dbReference>
<dbReference type="InterPro" id="IPR009057">
    <property type="entry name" value="Homeodomain-like_sf"/>
</dbReference>
<dbReference type="PROSITE" id="PS50977">
    <property type="entry name" value="HTH_TETR_2"/>
    <property type="match status" value="1"/>
</dbReference>
<comment type="caution">
    <text evidence="6">The sequence shown here is derived from an EMBL/GenBank/DDBJ whole genome shotgun (WGS) entry which is preliminary data.</text>
</comment>
<organism evidence="6 7">
    <name type="scientific">SAR92 clade bacterium</name>
    <dbReference type="NCBI Taxonomy" id="2315479"/>
    <lineage>
        <taxon>Bacteria</taxon>
        <taxon>Pseudomonadati</taxon>
        <taxon>Pseudomonadota</taxon>
        <taxon>Gammaproteobacteria</taxon>
        <taxon>Cellvibrionales</taxon>
        <taxon>Porticoccaceae</taxon>
        <taxon>SAR92 clade</taxon>
    </lineage>
</organism>
<dbReference type="GO" id="GO:0003700">
    <property type="term" value="F:DNA-binding transcription factor activity"/>
    <property type="evidence" value="ECO:0007669"/>
    <property type="project" value="TreeGrafter"/>
</dbReference>
<gene>
    <name evidence="6" type="ORF">EVB03_01565</name>
</gene>
<proteinExistence type="predicted"/>
<evidence type="ECO:0000313" key="6">
    <source>
        <dbReference type="EMBL" id="RZO23073.1"/>
    </source>
</evidence>
<dbReference type="GO" id="GO:0000976">
    <property type="term" value="F:transcription cis-regulatory region binding"/>
    <property type="evidence" value="ECO:0007669"/>
    <property type="project" value="TreeGrafter"/>
</dbReference>
<dbReference type="InterPro" id="IPR001647">
    <property type="entry name" value="HTH_TetR"/>
</dbReference>
<dbReference type="Gene3D" id="1.10.357.10">
    <property type="entry name" value="Tetracycline Repressor, domain 2"/>
    <property type="match status" value="1"/>
</dbReference>
<evidence type="ECO:0000256" key="3">
    <source>
        <dbReference type="ARBA" id="ARBA00023163"/>
    </source>
</evidence>
<reference evidence="6 7" key="1">
    <citation type="submission" date="2019-02" db="EMBL/GenBank/DDBJ databases">
        <title>Prokaryotic population dynamics and viral predation in marine succession experiment using metagenomics: the confinement effect.</title>
        <authorList>
            <person name="Haro-Moreno J.M."/>
            <person name="Rodriguez-Valera F."/>
            <person name="Lopez-Perez M."/>
        </authorList>
    </citation>
    <scope>NUCLEOTIDE SEQUENCE [LARGE SCALE GENOMIC DNA]</scope>
    <source>
        <strain evidence="6">MED-G170</strain>
    </source>
</reference>
<feature type="DNA-binding region" description="H-T-H motif" evidence="4">
    <location>
        <begin position="35"/>
        <end position="54"/>
    </location>
</feature>